<keyword evidence="3" id="KW-0677">Repeat</keyword>
<dbReference type="Proteomes" id="UP000014760">
    <property type="component" value="Unassembled WGS sequence"/>
</dbReference>
<dbReference type="SMART" id="SM00494">
    <property type="entry name" value="ChtBD2"/>
    <property type="match status" value="4"/>
</dbReference>
<dbReference type="PROSITE" id="PS50940">
    <property type="entry name" value="CHIT_BIND_II"/>
    <property type="match status" value="4"/>
</dbReference>
<keyword evidence="9" id="KW-1185">Reference proteome</keyword>
<evidence type="ECO:0000313" key="8">
    <source>
        <dbReference type="EnsemblMetazoa" id="CapteP35459"/>
    </source>
</evidence>
<dbReference type="Gene3D" id="2.170.140.10">
    <property type="entry name" value="Chitin binding domain"/>
    <property type="match status" value="3"/>
</dbReference>
<dbReference type="EMBL" id="AMQN01019352">
    <property type="status" value="NOT_ANNOTATED_CDS"/>
    <property type="molecule type" value="Genomic_DNA"/>
</dbReference>
<dbReference type="EMBL" id="AMQN01019351">
    <property type="status" value="NOT_ANNOTATED_CDS"/>
    <property type="molecule type" value="Genomic_DNA"/>
</dbReference>
<keyword evidence="5" id="KW-0325">Glycoprotein</keyword>
<dbReference type="EnsemblMetazoa" id="CapteT35459">
    <property type="protein sequence ID" value="CapteP35459"/>
    <property type="gene ID" value="CapteG35459"/>
</dbReference>
<reference evidence="8" key="3">
    <citation type="submission" date="2015-06" db="UniProtKB">
        <authorList>
            <consortium name="EnsemblMetazoa"/>
        </authorList>
    </citation>
    <scope>IDENTIFICATION</scope>
</reference>
<reference evidence="9" key="1">
    <citation type="submission" date="2012-12" db="EMBL/GenBank/DDBJ databases">
        <authorList>
            <person name="Hellsten U."/>
            <person name="Grimwood J."/>
            <person name="Chapman J.A."/>
            <person name="Shapiro H."/>
            <person name="Aerts A."/>
            <person name="Otillar R.P."/>
            <person name="Terry A.Y."/>
            <person name="Boore J.L."/>
            <person name="Simakov O."/>
            <person name="Marletaz F."/>
            <person name="Cho S.-J."/>
            <person name="Edsinger-Gonzales E."/>
            <person name="Havlak P."/>
            <person name="Kuo D.-H."/>
            <person name="Larsson T."/>
            <person name="Lv J."/>
            <person name="Arendt D."/>
            <person name="Savage R."/>
            <person name="Osoegawa K."/>
            <person name="de Jong P."/>
            <person name="Lindberg D.R."/>
            <person name="Seaver E.C."/>
            <person name="Weisblat D.A."/>
            <person name="Putnam N.H."/>
            <person name="Grigoriev I.V."/>
            <person name="Rokhsar D.S."/>
        </authorList>
    </citation>
    <scope>NUCLEOTIDE SEQUENCE</scope>
    <source>
        <strain evidence="9">I ESC-2004</strain>
    </source>
</reference>
<evidence type="ECO:0000313" key="9">
    <source>
        <dbReference type="Proteomes" id="UP000014760"/>
    </source>
</evidence>
<organism evidence="7">
    <name type="scientific">Capitella teleta</name>
    <name type="common">Polychaete worm</name>
    <dbReference type="NCBI Taxonomy" id="283909"/>
    <lineage>
        <taxon>Eukaryota</taxon>
        <taxon>Metazoa</taxon>
        <taxon>Spiralia</taxon>
        <taxon>Lophotrochozoa</taxon>
        <taxon>Annelida</taxon>
        <taxon>Polychaeta</taxon>
        <taxon>Sedentaria</taxon>
        <taxon>Scolecida</taxon>
        <taxon>Capitellidae</taxon>
        <taxon>Capitella</taxon>
    </lineage>
</organism>
<feature type="non-terminal residue" evidence="7">
    <location>
        <position position="234"/>
    </location>
</feature>
<feature type="domain" description="Chitin-binding type-2" evidence="6">
    <location>
        <begin position="59"/>
        <end position="115"/>
    </location>
</feature>
<accession>R7V1T5</accession>
<gene>
    <name evidence="7" type="ORF">CAPTEDRAFT_35459</name>
</gene>
<dbReference type="InterPro" id="IPR036508">
    <property type="entry name" value="Chitin-bd_dom_sf"/>
</dbReference>
<dbReference type="PANTHER" id="PTHR23301">
    <property type="entry name" value="CHITIN BINDING PERITROPHIN-A"/>
    <property type="match status" value="1"/>
</dbReference>
<dbReference type="OMA" id="PNELPCP"/>
<dbReference type="GO" id="GO:0005576">
    <property type="term" value="C:extracellular region"/>
    <property type="evidence" value="ECO:0007669"/>
    <property type="project" value="InterPro"/>
</dbReference>
<evidence type="ECO:0000256" key="2">
    <source>
        <dbReference type="ARBA" id="ARBA00022729"/>
    </source>
</evidence>
<dbReference type="SUPFAM" id="SSF57625">
    <property type="entry name" value="Invertebrate chitin-binding proteins"/>
    <property type="match status" value="4"/>
</dbReference>
<dbReference type="EMBL" id="KB295637">
    <property type="protein sequence ID" value="ELU12808.1"/>
    <property type="molecule type" value="Genomic_DNA"/>
</dbReference>
<sequence length="234" mass="25756">DSELVADPDDCKKYFQCLNNQWAHFTCPGDSTFDSKANASSWCCFSLVAHPSTDPCNRPPLCLSGNDSELVADPDDCEKYFQCLNNQWAHFTCPGDSTFDSKANACATNHGNCFPACPVYTGASTVSATPDPDDCEKYFQCLNNQWAHFTCPGDSTFDSKANACATNHETVSPPALCIQEPPRCQLLVGPLPDPDDCHYFYVCNNGQWGRGRCPDGFFFDQDVLNCDDSDDNCL</sequence>
<reference evidence="7 9" key="2">
    <citation type="journal article" date="2013" name="Nature">
        <title>Insights into bilaterian evolution from three spiralian genomes.</title>
        <authorList>
            <person name="Simakov O."/>
            <person name="Marletaz F."/>
            <person name="Cho S.J."/>
            <person name="Edsinger-Gonzales E."/>
            <person name="Havlak P."/>
            <person name="Hellsten U."/>
            <person name="Kuo D.H."/>
            <person name="Larsson T."/>
            <person name="Lv J."/>
            <person name="Arendt D."/>
            <person name="Savage R."/>
            <person name="Osoegawa K."/>
            <person name="de Jong P."/>
            <person name="Grimwood J."/>
            <person name="Chapman J.A."/>
            <person name="Shapiro H."/>
            <person name="Aerts A."/>
            <person name="Otillar R.P."/>
            <person name="Terry A.Y."/>
            <person name="Boore J.L."/>
            <person name="Grigoriev I.V."/>
            <person name="Lindberg D.R."/>
            <person name="Seaver E.C."/>
            <person name="Weisblat D.A."/>
            <person name="Putnam N.H."/>
            <person name="Rokhsar D.S."/>
        </authorList>
    </citation>
    <scope>NUCLEOTIDE SEQUENCE</scope>
    <source>
        <strain evidence="7 9">I ESC-2004</strain>
    </source>
</reference>
<evidence type="ECO:0000313" key="7">
    <source>
        <dbReference type="EMBL" id="ELU12808.1"/>
    </source>
</evidence>
<evidence type="ECO:0000259" key="6">
    <source>
        <dbReference type="PROSITE" id="PS50940"/>
    </source>
</evidence>
<keyword evidence="1" id="KW-0147">Chitin-binding</keyword>
<name>R7V1T5_CAPTE</name>
<keyword evidence="2" id="KW-0732">Signal</keyword>
<evidence type="ECO:0000256" key="1">
    <source>
        <dbReference type="ARBA" id="ARBA00022669"/>
    </source>
</evidence>
<feature type="non-terminal residue" evidence="7">
    <location>
        <position position="1"/>
    </location>
</feature>
<dbReference type="PANTHER" id="PTHR23301:SF0">
    <property type="entry name" value="CHITIN-BINDING TYPE-2 DOMAIN-CONTAINING PROTEIN-RELATED"/>
    <property type="match status" value="1"/>
</dbReference>
<keyword evidence="4" id="KW-1015">Disulfide bond</keyword>
<evidence type="ECO:0000256" key="3">
    <source>
        <dbReference type="ARBA" id="ARBA00022737"/>
    </source>
</evidence>
<dbReference type="Pfam" id="PF01607">
    <property type="entry name" value="CBM_14"/>
    <property type="match status" value="4"/>
</dbReference>
<dbReference type="InterPro" id="IPR051940">
    <property type="entry name" value="Chitin_bind-dev_reg"/>
</dbReference>
<dbReference type="HOGENOM" id="CLU_1066596_0_0_1"/>
<dbReference type="AlphaFoldDB" id="R7V1T5"/>
<dbReference type="GO" id="GO:0008061">
    <property type="term" value="F:chitin binding"/>
    <property type="evidence" value="ECO:0007669"/>
    <property type="project" value="UniProtKB-KW"/>
</dbReference>
<dbReference type="OrthoDB" id="6100152at2759"/>
<proteinExistence type="predicted"/>
<feature type="domain" description="Chitin-binding type-2" evidence="6">
    <location>
        <begin position="181"/>
        <end position="234"/>
    </location>
</feature>
<evidence type="ECO:0000256" key="5">
    <source>
        <dbReference type="ARBA" id="ARBA00023180"/>
    </source>
</evidence>
<dbReference type="InterPro" id="IPR002557">
    <property type="entry name" value="Chitin-bd_dom"/>
</dbReference>
<dbReference type="STRING" id="283909.R7V1T5"/>
<evidence type="ECO:0000256" key="4">
    <source>
        <dbReference type="ARBA" id="ARBA00023157"/>
    </source>
</evidence>
<feature type="domain" description="Chitin-binding type-2" evidence="6">
    <location>
        <begin position="118"/>
        <end position="179"/>
    </location>
</feature>
<protein>
    <recommendedName>
        <fullName evidence="6">Chitin-binding type-2 domain-containing protein</fullName>
    </recommendedName>
</protein>
<feature type="domain" description="Chitin-binding type-2" evidence="6">
    <location>
        <begin position="1"/>
        <end position="58"/>
    </location>
</feature>
<dbReference type="FunCoup" id="R7V1T5">
    <property type="interactions" value="3"/>
</dbReference>